<feature type="compositionally biased region" description="Pro residues" evidence="1">
    <location>
        <begin position="231"/>
        <end position="248"/>
    </location>
</feature>
<dbReference type="GeneID" id="19015082"/>
<dbReference type="InterPro" id="IPR043151">
    <property type="entry name" value="BAH_sf"/>
</dbReference>
<evidence type="ECO:0000256" key="1">
    <source>
        <dbReference type="SAM" id="MobiDB-lite"/>
    </source>
</evidence>
<feature type="region of interest" description="Disordered" evidence="1">
    <location>
        <begin position="225"/>
        <end position="269"/>
    </location>
</feature>
<name>K8EGY2_9CHLO</name>
<dbReference type="EMBL" id="FO082273">
    <property type="protein sequence ID" value="CCO17264.1"/>
    <property type="molecule type" value="Genomic_DNA"/>
</dbReference>
<dbReference type="Proteomes" id="UP000198341">
    <property type="component" value="Chromosome 6"/>
</dbReference>
<sequence length="617" mass="69569">MMEESLHTIRKRIIKSYVTRLLLAGQMKVSNNNKASEIFRPELSTKTLVEEIHKTNSDAMRMATKMEEYPFTMKECERALDDLIAKEEGEEEEEEDDGGKKKKAKKDESSRTPVRATLKERKAAWLEKKKKLIKWSKRYEKKNGEEEVAVFSYGYTTVEKKMKEAAAAAGSSLEAATDPVYVSQKRKSKLERELTLKHVLTGRNSYWGRHEDSDDELDTFAAATTTTPKKAPGPPRAVPKNSPIPKPSPTKTSPTTMRTARNEKPTSVPPDRVKAFARVLDPTVPVNQVQNIPRQPILEKRKRVPATANKVDDPLRCSTCGKVFPTAHGCSLHAARYCNAATPSVADAKKEVPKKSAKTIRMEELIEKKAADEAVDGVTEKMTSSLIKKHKDAKNGQVSARDDVKKKKKNQRKSKIDPDDGDHFAQVKWIGEKIPQQSKLTSNRMYYEGFIKSDVEYRVGGCAYLLPGNPEEPMYIAQIESCFEDNTGKWCECRWFWRAHELTGAGEKSLPPVSKNGNDKFDPEREIMLTQTVDKQPMTCLENSCQVYGSRKEADASKKTEEGGSNFEQLYCNWAYTVISATKQGKVKGVFTKVSKRKGCKGFEFPNAVFSEKKKKK</sequence>
<dbReference type="AlphaFoldDB" id="K8EGY2"/>
<feature type="region of interest" description="Disordered" evidence="1">
    <location>
        <begin position="87"/>
        <end position="116"/>
    </location>
</feature>
<dbReference type="Pfam" id="PF01426">
    <property type="entry name" value="BAH"/>
    <property type="match status" value="1"/>
</dbReference>
<dbReference type="KEGG" id="bpg:Bathy06g01020"/>
<dbReference type="GO" id="GO:0003682">
    <property type="term" value="F:chromatin binding"/>
    <property type="evidence" value="ECO:0007669"/>
    <property type="project" value="InterPro"/>
</dbReference>
<evidence type="ECO:0000259" key="2">
    <source>
        <dbReference type="PROSITE" id="PS51038"/>
    </source>
</evidence>
<organism evidence="3 4">
    <name type="scientific">Bathycoccus prasinos</name>
    <dbReference type="NCBI Taxonomy" id="41875"/>
    <lineage>
        <taxon>Eukaryota</taxon>
        <taxon>Viridiplantae</taxon>
        <taxon>Chlorophyta</taxon>
        <taxon>Mamiellophyceae</taxon>
        <taxon>Mamiellales</taxon>
        <taxon>Bathycoccaceae</taxon>
        <taxon>Bathycoccus</taxon>
    </lineage>
</organism>
<gene>
    <name evidence="3" type="ORF">Bathy06g01020</name>
</gene>
<evidence type="ECO:0000313" key="3">
    <source>
        <dbReference type="EMBL" id="CCO17264.1"/>
    </source>
</evidence>
<feature type="region of interest" description="Disordered" evidence="1">
    <location>
        <begin position="385"/>
        <end position="422"/>
    </location>
</feature>
<reference evidence="3 4" key="1">
    <citation type="submission" date="2011-10" db="EMBL/GenBank/DDBJ databases">
        <authorList>
            <person name="Genoscope - CEA"/>
        </authorList>
    </citation>
    <scope>NUCLEOTIDE SEQUENCE [LARGE SCALE GENOMIC DNA]</scope>
    <source>
        <strain evidence="3 4">RCC 1105</strain>
    </source>
</reference>
<accession>K8EGY2</accession>
<dbReference type="CDD" id="cd04370">
    <property type="entry name" value="BAH"/>
    <property type="match status" value="1"/>
</dbReference>
<protein>
    <recommendedName>
        <fullName evidence="2">BAH domain-containing protein</fullName>
    </recommendedName>
</protein>
<evidence type="ECO:0000313" key="4">
    <source>
        <dbReference type="Proteomes" id="UP000198341"/>
    </source>
</evidence>
<dbReference type="InterPro" id="IPR001025">
    <property type="entry name" value="BAH_dom"/>
</dbReference>
<feature type="compositionally biased region" description="Acidic residues" evidence="1">
    <location>
        <begin position="88"/>
        <end position="97"/>
    </location>
</feature>
<dbReference type="RefSeq" id="XP_007512664.1">
    <property type="nucleotide sequence ID" value="XM_007512602.1"/>
</dbReference>
<feature type="domain" description="BAH" evidence="2">
    <location>
        <begin position="455"/>
        <end position="587"/>
    </location>
</feature>
<dbReference type="PROSITE" id="PS51038">
    <property type="entry name" value="BAH"/>
    <property type="match status" value="1"/>
</dbReference>
<dbReference type="Gene3D" id="2.30.30.490">
    <property type="match status" value="1"/>
</dbReference>
<keyword evidence="4" id="KW-1185">Reference proteome</keyword>
<proteinExistence type="predicted"/>